<evidence type="ECO:0008006" key="3">
    <source>
        <dbReference type="Google" id="ProtNLM"/>
    </source>
</evidence>
<evidence type="ECO:0000313" key="2">
    <source>
        <dbReference type="Proteomes" id="UP001189429"/>
    </source>
</evidence>
<organism evidence="1 2">
    <name type="scientific">Prorocentrum cordatum</name>
    <dbReference type="NCBI Taxonomy" id="2364126"/>
    <lineage>
        <taxon>Eukaryota</taxon>
        <taxon>Sar</taxon>
        <taxon>Alveolata</taxon>
        <taxon>Dinophyceae</taxon>
        <taxon>Prorocentrales</taxon>
        <taxon>Prorocentraceae</taxon>
        <taxon>Prorocentrum</taxon>
    </lineage>
</organism>
<dbReference type="Proteomes" id="UP001189429">
    <property type="component" value="Unassembled WGS sequence"/>
</dbReference>
<comment type="caution">
    <text evidence="1">The sequence shown here is derived from an EMBL/GenBank/DDBJ whole genome shotgun (WGS) entry which is preliminary data.</text>
</comment>
<name>A0ABN9PN67_9DINO</name>
<sequence>MTRCPSSRNCPARPSPFWLKPDLQALWPAIRQPLDAGRPQARMARFPVLAMALLASALAAEEVCAEGQCAEGGEEAALLQSTAAQKLAEVKAHSDDAAGITCTTTPAKTCNDAFQYCYQDPACSAGGAGCISGTTCRFCGGSNVPQCPCPGGTSSCGGPSEQCLWSPGCSGVGCKADGKNQDCQFCDTGAPAPKCSSLLR</sequence>
<dbReference type="EMBL" id="CAUYUJ010001157">
    <property type="protein sequence ID" value="CAK0794510.1"/>
    <property type="molecule type" value="Genomic_DNA"/>
</dbReference>
<proteinExistence type="predicted"/>
<protein>
    <recommendedName>
        <fullName evidence="3">Subtilisin</fullName>
    </recommendedName>
</protein>
<evidence type="ECO:0000313" key="1">
    <source>
        <dbReference type="EMBL" id="CAK0794510.1"/>
    </source>
</evidence>
<reference evidence="1" key="1">
    <citation type="submission" date="2023-10" db="EMBL/GenBank/DDBJ databases">
        <authorList>
            <person name="Chen Y."/>
            <person name="Shah S."/>
            <person name="Dougan E. K."/>
            <person name="Thang M."/>
            <person name="Chan C."/>
        </authorList>
    </citation>
    <scope>NUCLEOTIDE SEQUENCE [LARGE SCALE GENOMIC DNA]</scope>
</reference>
<accession>A0ABN9PN67</accession>
<gene>
    <name evidence="1" type="ORF">PCOR1329_LOCUS4476</name>
</gene>
<keyword evidence="2" id="KW-1185">Reference proteome</keyword>